<organism evidence="2 3">
    <name type="scientific">Arthrobacter psychrochitiniphilus</name>
    <dbReference type="NCBI Taxonomy" id="291045"/>
    <lineage>
        <taxon>Bacteria</taxon>
        <taxon>Bacillati</taxon>
        <taxon>Actinomycetota</taxon>
        <taxon>Actinomycetes</taxon>
        <taxon>Micrococcales</taxon>
        <taxon>Micrococcaceae</taxon>
        <taxon>Arthrobacter</taxon>
    </lineage>
</organism>
<protein>
    <submittedName>
        <fullName evidence="2">Uncharacterized protein</fullName>
    </submittedName>
</protein>
<reference evidence="2 3" key="1">
    <citation type="submission" date="2018-05" db="EMBL/GenBank/DDBJ databases">
        <title>Genetic diversity of glacier-inhabiting Cryobacterium bacteria in China and description of Cryobacterium mengkeensis sp. nov. and Arthrobacter glacialis sp. nov.</title>
        <authorList>
            <person name="Liu Q."/>
            <person name="Xin Y.-H."/>
        </authorList>
    </citation>
    <scope>NUCLEOTIDE SEQUENCE [LARGE SCALE GENOMIC DNA]</scope>
    <source>
        <strain evidence="2 3">GP3</strain>
    </source>
</reference>
<sequence length="189" mass="20845">MVKPQASSGWAVTLAVISCVCLTTAIRLFIAQTAAAVVGLAFAAAAVVLAGIAATIWVVKVRRSRAWITHAVQQWEHFSTVKSQLGVTTEITILDIHSLDPTGTWVTLRWDKFGYVQRAWMEAIPDEIWRGSVLLISPDPNQIQVHGPWPEVYCLMAADYHTYASSAAIPFVTDPKYRPRVQVNSSKAR</sequence>
<dbReference type="EMBL" id="QHLZ01000006">
    <property type="protein sequence ID" value="PXA65121.1"/>
    <property type="molecule type" value="Genomic_DNA"/>
</dbReference>
<evidence type="ECO:0000256" key="1">
    <source>
        <dbReference type="SAM" id="Phobius"/>
    </source>
</evidence>
<evidence type="ECO:0000313" key="2">
    <source>
        <dbReference type="EMBL" id="PXA65121.1"/>
    </source>
</evidence>
<dbReference type="AlphaFoldDB" id="A0A2V3DR01"/>
<keyword evidence="3" id="KW-1185">Reference proteome</keyword>
<comment type="caution">
    <text evidence="2">The sequence shown here is derived from an EMBL/GenBank/DDBJ whole genome shotgun (WGS) entry which is preliminary data.</text>
</comment>
<feature type="transmembrane region" description="Helical" evidence="1">
    <location>
        <begin position="36"/>
        <end position="59"/>
    </location>
</feature>
<name>A0A2V3DR01_9MICC</name>
<gene>
    <name evidence="2" type="ORF">CVS29_10535</name>
</gene>
<keyword evidence="1" id="KW-0812">Transmembrane</keyword>
<dbReference type="PROSITE" id="PS51257">
    <property type="entry name" value="PROKAR_LIPOPROTEIN"/>
    <property type="match status" value="1"/>
</dbReference>
<proteinExistence type="predicted"/>
<accession>A0A2V3DR01</accession>
<keyword evidence="1" id="KW-1133">Transmembrane helix</keyword>
<evidence type="ECO:0000313" key="3">
    <source>
        <dbReference type="Proteomes" id="UP000246303"/>
    </source>
</evidence>
<feature type="transmembrane region" description="Helical" evidence="1">
    <location>
        <begin position="12"/>
        <end position="30"/>
    </location>
</feature>
<dbReference type="Proteomes" id="UP000246303">
    <property type="component" value="Unassembled WGS sequence"/>
</dbReference>
<keyword evidence="1" id="KW-0472">Membrane</keyword>